<dbReference type="GO" id="GO:0004553">
    <property type="term" value="F:hydrolase activity, hydrolyzing O-glycosyl compounds"/>
    <property type="evidence" value="ECO:0007669"/>
    <property type="project" value="InterPro"/>
</dbReference>
<protein>
    <submittedName>
        <fullName evidence="9">Chitinase</fullName>
    </submittedName>
</protein>
<feature type="signal peptide" evidence="7">
    <location>
        <begin position="1"/>
        <end position="24"/>
    </location>
</feature>
<dbReference type="InterPro" id="IPR029070">
    <property type="entry name" value="Chitinase_insertion_sf"/>
</dbReference>
<dbReference type="InterPro" id="IPR013783">
    <property type="entry name" value="Ig-like_fold"/>
</dbReference>
<evidence type="ECO:0000256" key="5">
    <source>
        <dbReference type="RuleBase" id="RU000489"/>
    </source>
</evidence>
<dbReference type="InterPro" id="IPR008965">
    <property type="entry name" value="CBM2/CBM3_carb-bd_dom_sf"/>
</dbReference>
<dbReference type="AlphaFoldDB" id="A0A6L5XWA3"/>
<organism evidence="9 10">
    <name type="scientific">Velocimicrobium porci</name>
    <dbReference type="NCBI Taxonomy" id="2606634"/>
    <lineage>
        <taxon>Bacteria</taxon>
        <taxon>Bacillati</taxon>
        <taxon>Bacillota</taxon>
        <taxon>Clostridia</taxon>
        <taxon>Lachnospirales</taxon>
        <taxon>Lachnospiraceae</taxon>
        <taxon>Velocimicrobium</taxon>
    </lineage>
</organism>
<dbReference type="SUPFAM" id="SSF54556">
    <property type="entry name" value="Chitinase insertion domain"/>
    <property type="match status" value="1"/>
</dbReference>
<keyword evidence="3" id="KW-0624">Polysaccharide degradation</keyword>
<dbReference type="InterPro" id="IPR009470">
    <property type="entry name" value="Chi_C"/>
</dbReference>
<evidence type="ECO:0000256" key="2">
    <source>
        <dbReference type="ARBA" id="ARBA00022801"/>
    </source>
</evidence>
<dbReference type="InterPro" id="IPR012291">
    <property type="entry name" value="CBM2_carb-bd_dom_sf"/>
</dbReference>
<dbReference type="Pfam" id="PF00704">
    <property type="entry name" value="Glyco_hydro_18"/>
    <property type="match status" value="1"/>
</dbReference>
<keyword evidence="2 5" id="KW-0378">Hydrolase</keyword>
<dbReference type="GO" id="GO:0005975">
    <property type="term" value="P:carbohydrate metabolic process"/>
    <property type="evidence" value="ECO:0007669"/>
    <property type="project" value="InterPro"/>
</dbReference>
<dbReference type="PROSITE" id="PS51910">
    <property type="entry name" value="GH18_2"/>
    <property type="match status" value="1"/>
</dbReference>
<dbReference type="SUPFAM" id="SSF51445">
    <property type="entry name" value="(Trans)glycosidases"/>
    <property type="match status" value="1"/>
</dbReference>
<dbReference type="Gene3D" id="3.20.20.80">
    <property type="entry name" value="Glycosidases"/>
    <property type="match status" value="1"/>
</dbReference>
<sequence length="740" mass="83124">MRRLLKQISAFALASLIAVTGLPAVHTYAETSEPKTETNMNGVTLPDGYHNRKVVGYFPNYALNLEPHKNFSITDLQWDKLTHVQYAFVVADENTYELVPSDPKNDVESTFDGRKFYHKGKEIKMDNSLDYKGQFNLMNQMQKQYPNVTVLASTGGWAASRTLWKVTDNEANMKKFADSAVKFIRKYGFNGIDIDFEYPSETSQSGNPADFDLSEPRRKGISERYTQFIHILRDTLDEAAKQDNTYYWLTSAVSASSWVLGGQTSSEFLDYLDFVSVMSYDYHGGWNQYVENQANLFADPNDTETINMALPTLGFDWSYHFYRGAVQSEKILMGVPYYTRGWTNVSGGTNGLHGTSKTPAVGNENIWHDDDENGKEIPAGANPLWHVLNLMKKDSNYKKYWDNVGKVPYVWNDVNKTFLTFEDEQSIQERINVVKENNLGGVLIWVMHGDYSYDEEKQEYTVGDTLTSMLYNRLTQMGPAKVTSDIDVNAETADFDVKFGGKYDHPNYTYEIYLTNNTGEDLKEWELSFDLPKSAVFSSAYGSTFSVKPSSNKDFNTVTLKGQSWNGLPNGGTAKLQGAIKLNFAGVKNFKLNGKSMKSEVEAERKRLGMESLPPIEKPDVTPTPTDKPDPTPTEKPEVPPVADDHATQAPAVPAVTHDNWDKGNNFTITWNLWWGENASSAEIYEDDVLIDSKTLTPNSPNAQSGKFAFKDVKSGTHTYKIVLKNNKGSSSASVNVTVN</sequence>
<dbReference type="Gene3D" id="3.10.50.10">
    <property type="match status" value="1"/>
</dbReference>
<feature type="region of interest" description="Disordered" evidence="6">
    <location>
        <begin position="601"/>
        <end position="645"/>
    </location>
</feature>
<evidence type="ECO:0000256" key="7">
    <source>
        <dbReference type="SAM" id="SignalP"/>
    </source>
</evidence>
<evidence type="ECO:0000256" key="6">
    <source>
        <dbReference type="SAM" id="MobiDB-lite"/>
    </source>
</evidence>
<gene>
    <name evidence="9" type="ORF">FYJ58_00240</name>
</gene>
<dbReference type="PROSITE" id="PS01095">
    <property type="entry name" value="GH18_1"/>
    <property type="match status" value="1"/>
</dbReference>
<comment type="caution">
    <text evidence="9">The sequence shown here is derived from an EMBL/GenBank/DDBJ whole genome shotgun (WGS) entry which is preliminary data.</text>
</comment>
<dbReference type="InterPro" id="IPR011583">
    <property type="entry name" value="Chitinase_II/V-like_cat"/>
</dbReference>
<dbReference type="Gene3D" id="2.60.40.10">
    <property type="entry name" value="Immunoglobulins"/>
    <property type="match status" value="1"/>
</dbReference>
<evidence type="ECO:0000256" key="3">
    <source>
        <dbReference type="ARBA" id="ARBA00023024"/>
    </source>
</evidence>
<keyword evidence="3" id="KW-0146">Chitin degradation</keyword>
<comment type="similarity">
    <text evidence="1">Belongs to the glycosyl hydrolase 18 family. Chitinase class II subfamily.</text>
</comment>
<dbReference type="InterPro" id="IPR001223">
    <property type="entry name" value="Glyco_hydro18_cat"/>
</dbReference>
<dbReference type="PANTHER" id="PTHR11177">
    <property type="entry name" value="CHITINASE"/>
    <property type="match status" value="1"/>
</dbReference>
<dbReference type="Proteomes" id="UP000482209">
    <property type="component" value="Unassembled WGS sequence"/>
</dbReference>
<name>A0A6L5XWA3_9FIRM</name>
<dbReference type="RefSeq" id="WP_154515483.1">
    <property type="nucleotide sequence ID" value="NZ_VUMT01000001.1"/>
</dbReference>
<evidence type="ECO:0000256" key="1">
    <source>
        <dbReference type="ARBA" id="ARBA00009121"/>
    </source>
</evidence>
<dbReference type="InterPro" id="IPR001579">
    <property type="entry name" value="Glyco_hydro_18_chit_AS"/>
</dbReference>
<keyword evidence="3" id="KW-0119">Carbohydrate metabolism</keyword>
<keyword evidence="10" id="KW-1185">Reference proteome</keyword>
<feature type="compositionally biased region" description="Basic and acidic residues" evidence="6">
    <location>
        <begin position="627"/>
        <end position="645"/>
    </location>
</feature>
<evidence type="ECO:0000256" key="4">
    <source>
        <dbReference type="ARBA" id="ARBA00023295"/>
    </source>
</evidence>
<dbReference type="GO" id="GO:0008061">
    <property type="term" value="F:chitin binding"/>
    <property type="evidence" value="ECO:0007669"/>
    <property type="project" value="InterPro"/>
</dbReference>
<dbReference type="EMBL" id="VUMT01000001">
    <property type="protein sequence ID" value="MSS62323.1"/>
    <property type="molecule type" value="Genomic_DNA"/>
</dbReference>
<feature type="domain" description="GH18" evidence="8">
    <location>
        <begin position="52"/>
        <end position="473"/>
    </location>
</feature>
<dbReference type="Pfam" id="PF06483">
    <property type="entry name" value="ChiC"/>
    <property type="match status" value="1"/>
</dbReference>
<dbReference type="InterPro" id="IPR017853">
    <property type="entry name" value="GH"/>
</dbReference>
<proteinExistence type="inferred from homology"/>
<keyword evidence="7" id="KW-0732">Signal</keyword>
<evidence type="ECO:0000313" key="10">
    <source>
        <dbReference type="Proteomes" id="UP000482209"/>
    </source>
</evidence>
<dbReference type="InterPro" id="IPR050314">
    <property type="entry name" value="Glycosyl_Hydrlase_18"/>
</dbReference>
<evidence type="ECO:0000313" key="9">
    <source>
        <dbReference type="EMBL" id="MSS62323.1"/>
    </source>
</evidence>
<evidence type="ECO:0000259" key="8">
    <source>
        <dbReference type="PROSITE" id="PS51910"/>
    </source>
</evidence>
<keyword evidence="4 5" id="KW-0326">Glycosidase</keyword>
<accession>A0A6L5XWA3</accession>
<dbReference type="SUPFAM" id="SSF81296">
    <property type="entry name" value="E set domains"/>
    <property type="match status" value="1"/>
</dbReference>
<dbReference type="PANTHER" id="PTHR11177:SF308">
    <property type="entry name" value="CHITINASE A"/>
    <property type="match status" value="1"/>
</dbReference>
<dbReference type="Gene3D" id="2.60.40.290">
    <property type="match status" value="1"/>
</dbReference>
<dbReference type="SMART" id="SM00636">
    <property type="entry name" value="Glyco_18"/>
    <property type="match status" value="1"/>
</dbReference>
<reference evidence="9 10" key="1">
    <citation type="submission" date="2019-08" db="EMBL/GenBank/DDBJ databases">
        <title>In-depth cultivation of the pig gut microbiome towards novel bacterial diversity and tailored functional studies.</title>
        <authorList>
            <person name="Wylensek D."/>
            <person name="Hitch T.C.A."/>
            <person name="Clavel T."/>
        </authorList>
    </citation>
    <scope>NUCLEOTIDE SEQUENCE [LARGE SCALE GENOMIC DNA]</scope>
    <source>
        <strain evidence="9 10">WCA-693-APC-MOT-I</strain>
    </source>
</reference>
<dbReference type="GO" id="GO:0030247">
    <property type="term" value="F:polysaccharide binding"/>
    <property type="evidence" value="ECO:0007669"/>
    <property type="project" value="InterPro"/>
</dbReference>
<feature type="chain" id="PRO_5039499346" evidence="7">
    <location>
        <begin position="25"/>
        <end position="740"/>
    </location>
</feature>
<dbReference type="InterPro" id="IPR014756">
    <property type="entry name" value="Ig_E-set"/>
</dbReference>
<dbReference type="SUPFAM" id="SSF49384">
    <property type="entry name" value="Carbohydrate-binding domain"/>
    <property type="match status" value="1"/>
</dbReference>
<dbReference type="GO" id="GO:0006032">
    <property type="term" value="P:chitin catabolic process"/>
    <property type="evidence" value="ECO:0007669"/>
    <property type="project" value="UniProtKB-KW"/>
</dbReference>